<evidence type="ECO:0000313" key="1">
    <source>
        <dbReference type="EMBL" id="KAK8731979.1"/>
    </source>
</evidence>
<organism evidence="1 2">
    <name type="scientific">Cherax quadricarinatus</name>
    <name type="common">Australian red claw crayfish</name>
    <dbReference type="NCBI Taxonomy" id="27406"/>
    <lineage>
        <taxon>Eukaryota</taxon>
        <taxon>Metazoa</taxon>
        <taxon>Ecdysozoa</taxon>
        <taxon>Arthropoda</taxon>
        <taxon>Crustacea</taxon>
        <taxon>Multicrustacea</taxon>
        <taxon>Malacostraca</taxon>
        <taxon>Eumalacostraca</taxon>
        <taxon>Eucarida</taxon>
        <taxon>Decapoda</taxon>
        <taxon>Pleocyemata</taxon>
        <taxon>Astacidea</taxon>
        <taxon>Parastacoidea</taxon>
        <taxon>Parastacidae</taxon>
        <taxon>Cherax</taxon>
    </lineage>
</organism>
<comment type="caution">
    <text evidence="1">The sequence shown here is derived from an EMBL/GenBank/DDBJ whole genome shotgun (WGS) entry which is preliminary data.</text>
</comment>
<reference evidence="1 2" key="1">
    <citation type="journal article" date="2024" name="BMC Genomics">
        <title>Genome assembly of redclaw crayfish (Cherax quadricarinatus) provides insights into its immune adaptation and hypoxia tolerance.</title>
        <authorList>
            <person name="Liu Z."/>
            <person name="Zheng J."/>
            <person name="Li H."/>
            <person name="Fang K."/>
            <person name="Wang S."/>
            <person name="He J."/>
            <person name="Zhou D."/>
            <person name="Weng S."/>
            <person name="Chi M."/>
            <person name="Gu Z."/>
            <person name="He J."/>
            <person name="Li F."/>
            <person name="Wang M."/>
        </authorList>
    </citation>
    <scope>NUCLEOTIDE SEQUENCE [LARGE SCALE GENOMIC DNA]</scope>
    <source>
        <strain evidence="1">ZL_2023a</strain>
    </source>
</reference>
<evidence type="ECO:0000313" key="2">
    <source>
        <dbReference type="Proteomes" id="UP001445076"/>
    </source>
</evidence>
<accession>A0AAW0WVE1</accession>
<dbReference type="EMBL" id="JARKIK010000058">
    <property type="protein sequence ID" value="KAK8731979.1"/>
    <property type="molecule type" value="Genomic_DNA"/>
</dbReference>
<sequence length="142" mass="15868">MVFKVMASISTTKARSLPENFDTDMIDTFSTLYTVLDDADDKYRHRRSSPTTMDDSDDLIHGINSLWREHQNDFGCVRCSLFRSIVAPGFTRHNVGKDLALVGVAHMLGTERSGQLVDEVAGLVMEGKPVTCEREINTCVLK</sequence>
<dbReference type="Proteomes" id="UP001445076">
    <property type="component" value="Unassembled WGS sequence"/>
</dbReference>
<keyword evidence="2" id="KW-1185">Reference proteome</keyword>
<proteinExistence type="predicted"/>
<dbReference type="AlphaFoldDB" id="A0AAW0WVE1"/>
<gene>
    <name evidence="1" type="ORF">OTU49_007122</name>
</gene>
<name>A0AAW0WVE1_CHEQU</name>
<protein>
    <submittedName>
        <fullName evidence="1">Uncharacterized protein</fullName>
    </submittedName>
</protein>